<reference evidence="2" key="1">
    <citation type="submission" date="2021-02" db="EMBL/GenBank/DDBJ databases">
        <authorList>
            <person name="Nowell W R."/>
        </authorList>
    </citation>
    <scope>NUCLEOTIDE SEQUENCE</scope>
</reference>
<evidence type="ECO:0000313" key="4">
    <source>
        <dbReference type="Proteomes" id="UP000663860"/>
    </source>
</evidence>
<evidence type="ECO:0000313" key="3">
    <source>
        <dbReference type="EMBL" id="CAF3692010.1"/>
    </source>
</evidence>
<dbReference type="Proteomes" id="UP000663860">
    <property type="component" value="Unassembled WGS sequence"/>
</dbReference>
<proteinExistence type="predicted"/>
<keyword evidence="1" id="KW-0812">Transmembrane</keyword>
<evidence type="ECO:0000313" key="2">
    <source>
        <dbReference type="EMBL" id="CAF1163084.1"/>
    </source>
</evidence>
<dbReference type="EMBL" id="CAJOBB010000494">
    <property type="protein sequence ID" value="CAF3692010.1"/>
    <property type="molecule type" value="Genomic_DNA"/>
</dbReference>
<keyword evidence="1" id="KW-0472">Membrane</keyword>
<dbReference type="EMBL" id="CAJNOE010000345">
    <property type="protein sequence ID" value="CAF1163084.1"/>
    <property type="molecule type" value="Genomic_DNA"/>
</dbReference>
<evidence type="ECO:0000256" key="1">
    <source>
        <dbReference type="SAM" id="Phobius"/>
    </source>
</evidence>
<feature type="transmembrane region" description="Helical" evidence="1">
    <location>
        <begin position="124"/>
        <end position="146"/>
    </location>
</feature>
<protein>
    <submittedName>
        <fullName evidence="2">Uncharacterized protein</fullName>
    </submittedName>
</protein>
<dbReference type="AlphaFoldDB" id="A0A814TLV7"/>
<keyword evidence="1" id="KW-1133">Transmembrane helix</keyword>
<sequence length="310" mass="36760">MIDTSSQLFSNTFIFRNEEQLEEYISNKITHNLVSYYLKITLGILTLILPIFNLFMVYRSVIYQPEDFADIYSVFHSIIFYGEFILVHLLLFYTLIKFLIENFKNKYVLCSGQGRWINLLDVEFTLMAFNMIKLIPIISLTGFNFLSTQIYVCTPIFNKYSKSIRIILYCIFIFVISFQIIFLISLLLLLLLIKVYQVSFVGQTRNPSNWPINQWLLFLGFSANIINITDTPTITQLAFMWNITSRIWSNDSNMWIPDRLLLKRKIYIYDRFCEKFGFIKSFFWIRTMSAIDVHSLVRLSPSVERISEKF</sequence>
<comment type="caution">
    <text evidence="2">The sequence shown here is derived from an EMBL/GenBank/DDBJ whole genome shotgun (WGS) entry which is preliminary data.</text>
</comment>
<gene>
    <name evidence="2" type="ORF">IZO911_LOCUS26444</name>
    <name evidence="3" type="ORF">KXQ929_LOCUS10421</name>
</gene>
<name>A0A814TLV7_9BILA</name>
<dbReference type="Proteomes" id="UP000663868">
    <property type="component" value="Unassembled WGS sequence"/>
</dbReference>
<accession>A0A814TLV7</accession>
<organism evidence="2 4">
    <name type="scientific">Adineta steineri</name>
    <dbReference type="NCBI Taxonomy" id="433720"/>
    <lineage>
        <taxon>Eukaryota</taxon>
        <taxon>Metazoa</taxon>
        <taxon>Spiralia</taxon>
        <taxon>Gnathifera</taxon>
        <taxon>Rotifera</taxon>
        <taxon>Eurotatoria</taxon>
        <taxon>Bdelloidea</taxon>
        <taxon>Adinetida</taxon>
        <taxon>Adinetidae</taxon>
        <taxon>Adineta</taxon>
    </lineage>
</organism>
<feature type="transmembrane region" description="Helical" evidence="1">
    <location>
        <begin position="166"/>
        <end position="193"/>
    </location>
</feature>
<feature type="transmembrane region" description="Helical" evidence="1">
    <location>
        <begin position="36"/>
        <end position="58"/>
    </location>
</feature>
<feature type="transmembrane region" description="Helical" evidence="1">
    <location>
        <begin position="78"/>
        <end position="96"/>
    </location>
</feature>